<dbReference type="FunCoup" id="A0A5F4VSG4">
    <property type="interactions" value="36"/>
</dbReference>
<keyword evidence="4" id="KW-1185">Reference proteome</keyword>
<dbReference type="GO" id="GO:0009986">
    <property type="term" value="C:cell surface"/>
    <property type="evidence" value="ECO:0007669"/>
    <property type="project" value="TreeGrafter"/>
</dbReference>
<dbReference type="InParanoid" id="A0A5F4VSG4"/>
<dbReference type="AlphaFoldDB" id="A0A5F4VSG4"/>
<evidence type="ECO:0000313" key="3">
    <source>
        <dbReference type="Ensembl" id="ENSCJAP00000068429.2"/>
    </source>
</evidence>
<feature type="transmembrane region" description="Helical" evidence="2">
    <location>
        <begin position="27"/>
        <end position="52"/>
    </location>
</feature>
<accession>A0A5F4VSG4</accession>
<dbReference type="GeneTree" id="ENSGT00390000013782"/>
<dbReference type="GO" id="GO:0005794">
    <property type="term" value="C:Golgi apparatus"/>
    <property type="evidence" value="ECO:0007669"/>
    <property type="project" value="TreeGrafter"/>
</dbReference>
<dbReference type="InterPro" id="IPR024886">
    <property type="entry name" value="BST2"/>
</dbReference>
<reference evidence="3" key="3">
    <citation type="submission" date="2025-09" db="UniProtKB">
        <authorList>
            <consortium name="Ensembl"/>
        </authorList>
    </citation>
    <scope>IDENTIFICATION</scope>
</reference>
<evidence type="ECO:0000256" key="1">
    <source>
        <dbReference type="SAM" id="MobiDB-lite"/>
    </source>
</evidence>
<proteinExistence type="predicted"/>
<organism evidence="3 4">
    <name type="scientific">Callithrix jacchus</name>
    <name type="common">White-tufted-ear marmoset</name>
    <name type="synonym">Simia Jacchus</name>
    <dbReference type="NCBI Taxonomy" id="9483"/>
    <lineage>
        <taxon>Eukaryota</taxon>
        <taxon>Metazoa</taxon>
        <taxon>Chordata</taxon>
        <taxon>Craniata</taxon>
        <taxon>Vertebrata</taxon>
        <taxon>Euteleostomi</taxon>
        <taxon>Mammalia</taxon>
        <taxon>Eutheria</taxon>
        <taxon>Euarchontoglires</taxon>
        <taxon>Primates</taxon>
        <taxon>Haplorrhini</taxon>
        <taxon>Platyrrhini</taxon>
        <taxon>Cebidae</taxon>
        <taxon>Callitrichinae</taxon>
        <taxon>Callithrix</taxon>
        <taxon>Callithrix</taxon>
    </lineage>
</organism>
<dbReference type="GO" id="GO:0008191">
    <property type="term" value="F:metalloendopeptidase inhibitor activity"/>
    <property type="evidence" value="ECO:0007669"/>
    <property type="project" value="TreeGrafter"/>
</dbReference>
<sequence>MAPTLFHYSLVPMDDFLKHESKERCKLPVGTGVVVLLVIVAVALGVLLIVYVKKANSEACQEGHRAVMECRNVTHLLEQELTRAQDGFRDAEAQIATYNQTVEEKPGLKRENRGPEELRQLPEGHQLRGGASAPDSAAGPQRSAPLRSREAGAASKGRFPLSFSLGQSRDLIGSGRVMGQQVWRGHGAVLGVGTQSCLPPEPGRE</sequence>
<keyword evidence="2" id="KW-0472">Membrane</keyword>
<keyword evidence="2" id="KW-1133">Transmembrane helix</keyword>
<evidence type="ECO:0000256" key="2">
    <source>
        <dbReference type="SAM" id="Phobius"/>
    </source>
</evidence>
<dbReference type="Ensembl" id="ENSCJAT00000097348.2">
    <property type="protein sequence ID" value="ENSCJAP00000068429.2"/>
    <property type="gene ID" value="ENSCJAG00000009764.6"/>
</dbReference>
<feature type="compositionally biased region" description="Basic and acidic residues" evidence="1">
    <location>
        <begin position="102"/>
        <end position="126"/>
    </location>
</feature>
<dbReference type="Bgee" id="ENSCJAG00000009764">
    <property type="expression patterns" value="Expressed in liver and 6 other cell types or tissues"/>
</dbReference>
<dbReference type="GO" id="GO:0045087">
    <property type="term" value="P:innate immune response"/>
    <property type="evidence" value="ECO:0007669"/>
    <property type="project" value="TreeGrafter"/>
</dbReference>
<dbReference type="Gene3D" id="1.20.5.1700">
    <property type="match status" value="1"/>
</dbReference>
<dbReference type="PANTHER" id="PTHR15190">
    <property type="entry name" value="BONE MARROW STROMAL ANTIGEN 2"/>
    <property type="match status" value="1"/>
</dbReference>
<dbReference type="GO" id="GO:0051607">
    <property type="term" value="P:defense response to virus"/>
    <property type="evidence" value="ECO:0007669"/>
    <property type="project" value="InterPro"/>
</dbReference>
<gene>
    <name evidence="3" type="primary">BST2</name>
</gene>
<dbReference type="Proteomes" id="UP000008225">
    <property type="component" value="Chromosome 22"/>
</dbReference>
<dbReference type="Pfam" id="PF16716">
    <property type="entry name" value="BST2"/>
    <property type="match status" value="1"/>
</dbReference>
<keyword evidence="2" id="KW-0812">Transmembrane</keyword>
<feature type="region of interest" description="Disordered" evidence="1">
    <location>
        <begin position="100"/>
        <end position="155"/>
    </location>
</feature>
<evidence type="ECO:0000313" key="4">
    <source>
        <dbReference type="Proteomes" id="UP000008225"/>
    </source>
</evidence>
<reference evidence="3" key="1">
    <citation type="submission" date="2009-03" db="EMBL/GenBank/DDBJ databases">
        <authorList>
            <person name="Warren W."/>
            <person name="Ye L."/>
            <person name="Minx P."/>
            <person name="Worley K."/>
            <person name="Gibbs R."/>
            <person name="Wilson R.K."/>
        </authorList>
    </citation>
    <scope>NUCLEOTIDE SEQUENCE [LARGE SCALE GENOMIC DNA]</scope>
</reference>
<dbReference type="PANTHER" id="PTHR15190:SF1">
    <property type="entry name" value="BONE MARROW STROMAL ANTIGEN 2"/>
    <property type="match status" value="1"/>
</dbReference>
<name>A0A5F4VSG4_CALJA</name>
<protein>
    <submittedName>
        <fullName evidence="3">Bone marrow stromal cell antigen 2</fullName>
    </submittedName>
</protein>
<reference evidence="3" key="2">
    <citation type="submission" date="2025-08" db="UniProtKB">
        <authorList>
            <consortium name="Ensembl"/>
        </authorList>
    </citation>
    <scope>IDENTIFICATION</scope>
</reference>
<dbReference type="STRING" id="9483.ENSCJAP00000068429"/>
<feature type="compositionally biased region" description="Low complexity" evidence="1">
    <location>
        <begin position="129"/>
        <end position="140"/>
    </location>
</feature>